<keyword evidence="6" id="KW-1185">Reference proteome</keyword>
<keyword evidence="2" id="KW-0479">Metal-binding</keyword>
<evidence type="ECO:0000259" key="4">
    <source>
        <dbReference type="PROSITE" id="PS51891"/>
    </source>
</evidence>
<dbReference type="Proteomes" id="UP000433652">
    <property type="component" value="Unassembled WGS sequence"/>
</dbReference>
<keyword evidence="3" id="KW-0862">Zinc</keyword>
<evidence type="ECO:0000313" key="6">
    <source>
        <dbReference type="Proteomes" id="UP000433652"/>
    </source>
</evidence>
<comment type="similarity">
    <text evidence="1">Belongs to the Gfa family.</text>
</comment>
<evidence type="ECO:0000256" key="2">
    <source>
        <dbReference type="ARBA" id="ARBA00022723"/>
    </source>
</evidence>
<comment type="caution">
    <text evidence="5">The sequence shown here is derived from an EMBL/GenBank/DDBJ whole genome shotgun (WGS) entry which is preliminary data.</text>
</comment>
<dbReference type="GO" id="GO:0016846">
    <property type="term" value="F:carbon-sulfur lyase activity"/>
    <property type="evidence" value="ECO:0007669"/>
    <property type="project" value="InterPro"/>
</dbReference>
<dbReference type="PROSITE" id="PS51891">
    <property type="entry name" value="CENP_V_GFA"/>
    <property type="match status" value="1"/>
</dbReference>
<protein>
    <submittedName>
        <fullName evidence="5">Aldehyde-activating protein</fullName>
    </submittedName>
</protein>
<dbReference type="Pfam" id="PF04828">
    <property type="entry name" value="GFA"/>
    <property type="match status" value="1"/>
</dbReference>
<evidence type="ECO:0000256" key="3">
    <source>
        <dbReference type="ARBA" id="ARBA00022833"/>
    </source>
</evidence>
<evidence type="ECO:0000256" key="1">
    <source>
        <dbReference type="ARBA" id="ARBA00005495"/>
    </source>
</evidence>
<name>A0A6I4T1G7_9SPHN</name>
<organism evidence="5 6">
    <name type="scientific">Croceibacterium salegens</name>
    <dbReference type="NCBI Taxonomy" id="1737568"/>
    <lineage>
        <taxon>Bacteria</taxon>
        <taxon>Pseudomonadati</taxon>
        <taxon>Pseudomonadota</taxon>
        <taxon>Alphaproteobacteria</taxon>
        <taxon>Sphingomonadales</taxon>
        <taxon>Erythrobacteraceae</taxon>
        <taxon>Croceibacterium</taxon>
    </lineage>
</organism>
<dbReference type="Gene3D" id="2.170.150.70">
    <property type="match status" value="1"/>
</dbReference>
<evidence type="ECO:0000313" key="5">
    <source>
        <dbReference type="EMBL" id="MXO61318.1"/>
    </source>
</evidence>
<sequence length="132" mass="14730">MKGTCPCGGVTVTVLRKPEFLNSCNCTLCFRLGGLWGYYAPSEVTVEGETKAFIRDDIEQFLQTNFCPTCSATVSWTSLKPYDRMGLNMRLFDPDELVGLPIRFPDGRADEGEGERPPARHEEVLFALDAPF</sequence>
<accession>A0A6I4T1G7</accession>
<gene>
    <name evidence="5" type="ORF">GRI89_17375</name>
</gene>
<reference evidence="5 6" key="1">
    <citation type="submission" date="2019-12" db="EMBL/GenBank/DDBJ databases">
        <title>Genomic-based taxomic classification of the family Erythrobacteraceae.</title>
        <authorList>
            <person name="Xu L."/>
        </authorList>
    </citation>
    <scope>NUCLEOTIDE SEQUENCE [LARGE SCALE GENOMIC DNA]</scope>
    <source>
        <strain evidence="5 6">MCCC 1K01500</strain>
    </source>
</reference>
<dbReference type="InterPro" id="IPR006913">
    <property type="entry name" value="CENP-V/GFA"/>
</dbReference>
<dbReference type="InterPro" id="IPR011057">
    <property type="entry name" value="Mss4-like_sf"/>
</dbReference>
<dbReference type="EMBL" id="WTYM01000062">
    <property type="protein sequence ID" value="MXO61318.1"/>
    <property type="molecule type" value="Genomic_DNA"/>
</dbReference>
<feature type="domain" description="CENP-V/GFA" evidence="4">
    <location>
        <begin position="1"/>
        <end position="113"/>
    </location>
</feature>
<dbReference type="AlphaFoldDB" id="A0A6I4T1G7"/>
<dbReference type="GO" id="GO:0046872">
    <property type="term" value="F:metal ion binding"/>
    <property type="evidence" value="ECO:0007669"/>
    <property type="project" value="UniProtKB-KW"/>
</dbReference>
<dbReference type="OrthoDB" id="9805575at2"/>
<dbReference type="SUPFAM" id="SSF51316">
    <property type="entry name" value="Mss4-like"/>
    <property type="match status" value="1"/>
</dbReference>
<dbReference type="RefSeq" id="WP_159798300.1">
    <property type="nucleotide sequence ID" value="NZ_WTYM01000062.1"/>
</dbReference>
<proteinExistence type="inferred from homology"/>